<dbReference type="Proteomes" id="UP000198972">
    <property type="component" value="Unassembled WGS sequence"/>
</dbReference>
<dbReference type="STRING" id="670482.SAMN04488542_11038"/>
<sequence length="129" mass="14495">MKKLISAKLSGNILVTCLILLFIFHVLLLVGMIPNDIVWGGKISNPESLIIFESISLLLTLLFILVISIKIGYIKKFRKISNFGVWFIFAYFLLNTIANFASDVSAEKLMFGPITVIVTFLTLRLAIEK</sequence>
<name>A0A1G7KR37_9BACL</name>
<evidence type="ECO:0000313" key="2">
    <source>
        <dbReference type="EMBL" id="SDF39544.1"/>
    </source>
</evidence>
<accession>A0A1G7KR37</accession>
<evidence type="ECO:0000313" key="3">
    <source>
        <dbReference type="Proteomes" id="UP000198972"/>
    </source>
</evidence>
<evidence type="ECO:0000256" key="1">
    <source>
        <dbReference type="SAM" id="Phobius"/>
    </source>
</evidence>
<dbReference type="AlphaFoldDB" id="A0A1G7KR37"/>
<feature type="transmembrane region" description="Helical" evidence="1">
    <location>
        <begin position="83"/>
        <end position="102"/>
    </location>
</feature>
<keyword evidence="1" id="KW-0812">Transmembrane</keyword>
<feature type="transmembrane region" description="Helical" evidence="1">
    <location>
        <begin position="49"/>
        <end position="71"/>
    </location>
</feature>
<organism evidence="2 3">
    <name type="scientific">Fontibacillus panacisegetis</name>
    <dbReference type="NCBI Taxonomy" id="670482"/>
    <lineage>
        <taxon>Bacteria</taxon>
        <taxon>Bacillati</taxon>
        <taxon>Bacillota</taxon>
        <taxon>Bacilli</taxon>
        <taxon>Bacillales</taxon>
        <taxon>Paenibacillaceae</taxon>
        <taxon>Fontibacillus</taxon>
    </lineage>
</organism>
<dbReference type="EMBL" id="FNBG01000010">
    <property type="protein sequence ID" value="SDF39544.1"/>
    <property type="molecule type" value="Genomic_DNA"/>
</dbReference>
<keyword evidence="1" id="KW-1133">Transmembrane helix</keyword>
<reference evidence="2 3" key="1">
    <citation type="submission" date="2016-10" db="EMBL/GenBank/DDBJ databases">
        <authorList>
            <person name="de Groot N.N."/>
        </authorList>
    </citation>
    <scope>NUCLEOTIDE SEQUENCE [LARGE SCALE GENOMIC DNA]</scope>
    <source>
        <strain evidence="2 3">DSM 28129</strain>
    </source>
</reference>
<feature type="transmembrane region" description="Helical" evidence="1">
    <location>
        <begin position="108"/>
        <end position="127"/>
    </location>
</feature>
<dbReference type="RefSeq" id="WP_091229363.1">
    <property type="nucleotide sequence ID" value="NZ_FNBG01000010.1"/>
</dbReference>
<proteinExistence type="predicted"/>
<protein>
    <submittedName>
        <fullName evidence="2">Uncharacterized protein</fullName>
    </submittedName>
</protein>
<keyword evidence="1" id="KW-0472">Membrane</keyword>
<feature type="transmembrane region" description="Helical" evidence="1">
    <location>
        <begin position="12"/>
        <end position="33"/>
    </location>
</feature>
<keyword evidence="3" id="KW-1185">Reference proteome</keyword>
<dbReference type="OrthoDB" id="2868029at2"/>
<gene>
    <name evidence="2" type="ORF">SAMN04488542_11038</name>
</gene>